<evidence type="ECO:0000313" key="1">
    <source>
        <dbReference type="EMBL" id="RIB12829.1"/>
    </source>
</evidence>
<protein>
    <submittedName>
        <fullName evidence="1">Uncharacterized protein</fullName>
    </submittedName>
</protein>
<gene>
    <name evidence="1" type="ORF">C2G38_2041499</name>
</gene>
<keyword evidence="2" id="KW-1185">Reference proteome</keyword>
<name>A0A397UVS5_9GLOM</name>
<organism evidence="1 2">
    <name type="scientific">Gigaspora rosea</name>
    <dbReference type="NCBI Taxonomy" id="44941"/>
    <lineage>
        <taxon>Eukaryota</taxon>
        <taxon>Fungi</taxon>
        <taxon>Fungi incertae sedis</taxon>
        <taxon>Mucoromycota</taxon>
        <taxon>Glomeromycotina</taxon>
        <taxon>Glomeromycetes</taxon>
        <taxon>Diversisporales</taxon>
        <taxon>Gigasporaceae</taxon>
        <taxon>Gigaspora</taxon>
    </lineage>
</organism>
<dbReference type="Proteomes" id="UP000266673">
    <property type="component" value="Unassembled WGS sequence"/>
</dbReference>
<evidence type="ECO:0000313" key="2">
    <source>
        <dbReference type="Proteomes" id="UP000266673"/>
    </source>
</evidence>
<comment type="caution">
    <text evidence="1">The sequence shown here is derived from an EMBL/GenBank/DDBJ whole genome shotgun (WGS) entry which is preliminary data.</text>
</comment>
<proteinExistence type="predicted"/>
<dbReference type="AlphaFoldDB" id="A0A397UVS5"/>
<dbReference type="EMBL" id="QKWP01000985">
    <property type="protein sequence ID" value="RIB12829.1"/>
    <property type="molecule type" value="Genomic_DNA"/>
</dbReference>
<reference evidence="1 2" key="1">
    <citation type="submission" date="2018-06" db="EMBL/GenBank/DDBJ databases">
        <title>Comparative genomics reveals the genomic features of Rhizophagus irregularis, R. cerebriforme, R. diaphanum and Gigaspora rosea, and their symbiotic lifestyle signature.</title>
        <authorList>
            <person name="Morin E."/>
            <person name="San Clemente H."/>
            <person name="Chen E.C.H."/>
            <person name="De La Providencia I."/>
            <person name="Hainaut M."/>
            <person name="Kuo A."/>
            <person name="Kohler A."/>
            <person name="Murat C."/>
            <person name="Tang N."/>
            <person name="Roy S."/>
            <person name="Loubradou J."/>
            <person name="Henrissat B."/>
            <person name="Grigoriev I.V."/>
            <person name="Corradi N."/>
            <person name="Roux C."/>
            <person name="Martin F.M."/>
        </authorList>
    </citation>
    <scope>NUCLEOTIDE SEQUENCE [LARGE SCALE GENOMIC DNA]</scope>
    <source>
        <strain evidence="1 2">DAOM 194757</strain>
    </source>
</reference>
<accession>A0A397UVS5</accession>
<sequence>MAAGSSTMNREKIQPQQGNCPLTPILNNLIISATKLPNEKSAVVPNEAQGIFLYNKAIKVKATMRTYPSLEYSDLDNLLPVYGFTNQQAASIEQICLWWVLN</sequence>